<reference evidence="4 5" key="1">
    <citation type="submission" date="2015-09" db="EMBL/GenBank/DDBJ databases">
        <title>Trachymyrmex zeteki WGS genome.</title>
        <authorList>
            <person name="Nygaard S."/>
            <person name="Hu H."/>
            <person name="Boomsma J."/>
            <person name="Zhang G."/>
        </authorList>
    </citation>
    <scope>NUCLEOTIDE SEQUENCE [LARGE SCALE GENOMIC DNA]</scope>
    <source>
        <strain evidence="4">Tzet28-1</strain>
        <tissue evidence="4">Whole body</tissue>
    </source>
</reference>
<organism evidence="4 5">
    <name type="scientific">Mycetomoellerius zeteki</name>
    <dbReference type="NCBI Taxonomy" id="64791"/>
    <lineage>
        <taxon>Eukaryota</taxon>
        <taxon>Metazoa</taxon>
        <taxon>Ecdysozoa</taxon>
        <taxon>Arthropoda</taxon>
        <taxon>Hexapoda</taxon>
        <taxon>Insecta</taxon>
        <taxon>Pterygota</taxon>
        <taxon>Neoptera</taxon>
        <taxon>Endopterygota</taxon>
        <taxon>Hymenoptera</taxon>
        <taxon>Apocrita</taxon>
        <taxon>Aculeata</taxon>
        <taxon>Formicoidea</taxon>
        <taxon>Formicidae</taxon>
        <taxon>Myrmicinae</taxon>
        <taxon>Mycetomoellerius</taxon>
    </lineage>
</organism>
<keyword evidence="1" id="KW-0863">Zinc-finger</keyword>
<name>A0A151WLW6_9HYME</name>
<evidence type="ECO:0000313" key="4">
    <source>
        <dbReference type="EMBL" id="KYQ48807.1"/>
    </source>
</evidence>
<dbReference type="GO" id="GO:0008270">
    <property type="term" value="F:zinc ion binding"/>
    <property type="evidence" value="ECO:0007669"/>
    <property type="project" value="UniProtKB-KW"/>
</dbReference>
<keyword evidence="1" id="KW-0862">Zinc</keyword>
<dbReference type="GO" id="GO:0003676">
    <property type="term" value="F:nucleic acid binding"/>
    <property type="evidence" value="ECO:0007669"/>
    <property type="project" value="InterPro"/>
</dbReference>
<sequence length="281" mass="29008">TSSTSCHTPYILRKKFALTPTAYKYLDIGISVGLISYVKIVIGDNRGNRIILPSLRCFRYLERGHVQQRCSPTMADRHFCCFNCEQPGHSSSGCRAKASCSLCKERGLASGHRPGSGACRPVEAACSAPNLERAARRAEEEEQAIRSPTVPMEEVGGAAASDSSLDGPDPKRGRVQGVTGISVGAHGCIPGALSRVILEPLPSTSRSSAVAGPVSSATSSGVVDLAASRATSSGGTVQAPLPQRACFMRSAAASQAAAAGSSVTGGRGNGGCAMEVVDEDL</sequence>
<keyword evidence="1" id="KW-0479">Metal-binding</keyword>
<dbReference type="PROSITE" id="PS50158">
    <property type="entry name" value="ZF_CCHC"/>
    <property type="match status" value="1"/>
</dbReference>
<dbReference type="Proteomes" id="UP000075809">
    <property type="component" value="Unassembled WGS sequence"/>
</dbReference>
<dbReference type="AlphaFoldDB" id="A0A151WLW6"/>
<proteinExistence type="predicted"/>
<evidence type="ECO:0000256" key="1">
    <source>
        <dbReference type="PROSITE-ProRule" id="PRU00047"/>
    </source>
</evidence>
<feature type="domain" description="CCHC-type" evidence="3">
    <location>
        <begin position="81"/>
        <end position="95"/>
    </location>
</feature>
<evidence type="ECO:0000313" key="5">
    <source>
        <dbReference type="Proteomes" id="UP000075809"/>
    </source>
</evidence>
<evidence type="ECO:0000256" key="2">
    <source>
        <dbReference type="SAM" id="MobiDB-lite"/>
    </source>
</evidence>
<protein>
    <recommendedName>
        <fullName evidence="3">CCHC-type domain-containing protein</fullName>
    </recommendedName>
</protein>
<dbReference type="InterPro" id="IPR001878">
    <property type="entry name" value="Znf_CCHC"/>
</dbReference>
<keyword evidence="5" id="KW-1185">Reference proteome</keyword>
<accession>A0A151WLW6</accession>
<feature type="region of interest" description="Disordered" evidence="2">
    <location>
        <begin position="133"/>
        <end position="177"/>
    </location>
</feature>
<dbReference type="EMBL" id="KQ982952">
    <property type="protein sequence ID" value="KYQ48807.1"/>
    <property type="molecule type" value="Genomic_DNA"/>
</dbReference>
<feature type="non-terminal residue" evidence="4">
    <location>
        <position position="1"/>
    </location>
</feature>
<evidence type="ECO:0000259" key="3">
    <source>
        <dbReference type="PROSITE" id="PS50158"/>
    </source>
</evidence>
<dbReference type="SUPFAM" id="SSF57756">
    <property type="entry name" value="Retrovirus zinc finger-like domains"/>
    <property type="match status" value="1"/>
</dbReference>
<gene>
    <name evidence="4" type="ORF">ALC60_12137</name>
</gene>
<dbReference type="InterPro" id="IPR036875">
    <property type="entry name" value="Znf_CCHC_sf"/>
</dbReference>